<dbReference type="CDD" id="cd01170">
    <property type="entry name" value="THZ_kinase"/>
    <property type="match status" value="1"/>
</dbReference>
<keyword evidence="13" id="KW-0614">Plasmid</keyword>
<dbReference type="Proteomes" id="UP000281170">
    <property type="component" value="Plasmid 7"/>
</dbReference>
<organism evidence="12 14">
    <name type="scientific">Legionella adelaidensis</name>
    <dbReference type="NCBI Taxonomy" id="45056"/>
    <lineage>
        <taxon>Bacteria</taxon>
        <taxon>Pseudomonadati</taxon>
        <taxon>Pseudomonadota</taxon>
        <taxon>Gammaproteobacteria</taxon>
        <taxon>Legionellales</taxon>
        <taxon>Legionellaceae</taxon>
        <taxon>Legionella</taxon>
    </lineage>
</organism>
<geneLocation type="plasmid" evidence="13 15">
    <name>7</name>
</geneLocation>
<comment type="cofactor">
    <cofactor evidence="2 11">
        <name>Mg(2+)</name>
        <dbReference type="ChEBI" id="CHEBI:18420"/>
    </cofactor>
</comment>
<sequence>MDCQTTELLSQIKNNKPLVLNITNHVTMDFVANGLIALGASPIMSLAAQEINELMQIANAAVINIGTLNDAFIPLCEKACEAANQLGKPLVLDPVGAGASYYRTKTCLDLLERFAFSVIRGNASEIMALAGVGGNTKGVDSSFATQQAVQSAKLLATRYNSVVIISGQIDTVVSVSTMKQFEFGSSLMPMLTGSGCLLSAVVGAFAAVHADWYAAASSAVVFYGICGERAAKQAEGPGSFKPHFLDALALIPGRDCYARN</sequence>
<dbReference type="EMBL" id="LNKA01000019">
    <property type="protein sequence ID" value="KTC64717.1"/>
    <property type="molecule type" value="Genomic_DNA"/>
</dbReference>
<reference evidence="12 14" key="1">
    <citation type="submission" date="2015-11" db="EMBL/GenBank/DDBJ databases">
        <title>Identification of large and diverse effector repertoires of 38 Legionella species.</title>
        <authorList>
            <person name="Burstein D."/>
            <person name="Amaro F."/>
            <person name="Zusman T."/>
            <person name="Lifshitz Z."/>
            <person name="Cohen O."/>
            <person name="Gilbert J.A."/>
            <person name="Pupko T."/>
            <person name="Shuman H.A."/>
            <person name="Segal G."/>
        </authorList>
    </citation>
    <scope>NUCLEOTIDE SEQUENCE [LARGE SCALE GENOMIC DNA]</scope>
    <source>
        <strain evidence="12 14">1762-AUS-E</strain>
    </source>
</reference>
<dbReference type="SUPFAM" id="SSF53613">
    <property type="entry name" value="Ribokinase-like"/>
    <property type="match status" value="1"/>
</dbReference>
<feature type="binding site" evidence="11">
    <location>
        <position position="120"/>
    </location>
    <ligand>
        <name>ATP</name>
        <dbReference type="ChEBI" id="CHEBI:30616"/>
    </ligand>
</feature>
<comment type="function">
    <text evidence="11">Catalyzes the phosphorylation of the hydroxyl group of 4-methyl-5-beta-hydroxyethylthiazole (THZ).</text>
</comment>
<keyword evidence="6 11" id="KW-0547">Nucleotide-binding</keyword>
<dbReference type="InterPro" id="IPR029056">
    <property type="entry name" value="Ribokinase-like"/>
</dbReference>
<comment type="pathway">
    <text evidence="3 11">Cofactor biosynthesis; thiamine diphosphate biosynthesis; 4-methyl-5-(2-phosphoethyl)-thiazole from 5-(2-hydroxyethyl)-4-methylthiazole: step 1/1.</text>
</comment>
<evidence type="ECO:0000256" key="3">
    <source>
        <dbReference type="ARBA" id="ARBA00004868"/>
    </source>
</evidence>
<evidence type="ECO:0000256" key="6">
    <source>
        <dbReference type="ARBA" id="ARBA00022741"/>
    </source>
</evidence>
<dbReference type="EC" id="2.7.1.50" evidence="11"/>
<accession>A0A0W0R108</accession>
<evidence type="ECO:0000256" key="7">
    <source>
        <dbReference type="ARBA" id="ARBA00022777"/>
    </source>
</evidence>
<evidence type="ECO:0000313" key="13">
    <source>
        <dbReference type="EMBL" id="VEH82847.1"/>
    </source>
</evidence>
<dbReference type="GO" id="GO:0005524">
    <property type="term" value="F:ATP binding"/>
    <property type="evidence" value="ECO:0007669"/>
    <property type="project" value="UniProtKB-UniRule"/>
</dbReference>
<dbReference type="PIRSF" id="PIRSF000513">
    <property type="entry name" value="Thz_kinase"/>
    <property type="match status" value="1"/>
</dbReference>
<dbReference type="STRING" id="45056.Lade_2011"/>
<dbReference type="KEGG" id="ladl:NCTC12735_00108"/>
<feature type="binding site" evidence="11">
    <location>
        <position position="193"/>
    </location>
    <ligand>
        <name>substrate</name>
    </ligand>
</feature>
<keyword evidence="14" id="KW-1185">Reference proteome</keyword>
<dbReference type="Pfam" id="PF02110">
    <property type="entry name" value="HK"/>
    <property type="match status" value="1"/>
</dbReference>
<dbReference type="Gene3D" id="3.40.1190.20">
    <property type="match status" value="1"/>
</dbReference>
<keyword evidence="9 11" id="KW-0460">Magnesium</keyword>
<dbReference type="PRINTS" id="PR01099">
    <property type="entry name" value="HYETHTZKNASE"/>
</dbReference>
<evidence type="ECO:0000256" key="5">
    <source>
        <dbReference type="ARBA" id="ARBA00022723"/>
    </source>
</evidence>
<dbReference type="PATRIC" id="fig|45056.6.peg.2074"/>
<name>A0A0W0R108_9GAMM</name>
<gene>
    <name evidence="11 13" type="primary">thiM</name>
    <name evidence="12" type="ORF">Lade_2011</name>
    <name evidence="13" type="ORF">NCTC12735_00108</name>
</gene>
<keyword evidence="5 11" id="KW-0479">Metal-binding</keyword>
<evidence type="ECO:0000256" key="10">
    <source>
        <dbReference type="ARBA" id="ARBA00022977"/>
    </source>
</evidence>
<evidence type="ECO:0000256" key="9">
    <source>
        <dbReference type="ARBA" id="ARBA00022842"/>
    </source>
</evidence>
<evidence type="ECO:0000256" key="11">
    <source>
        <dbReference type="HAMAP-Rule" id="MF_00228"/>
    </source>
</evidence>
<evidence type="ECO:0000256" key="2">
    <source>
        <dbReference type="ARBA" id="ARBA00001946"/>
    </source>
</evidence>
<dbReference type="GO" id="GO:0009228">
    <property type="term" value="P:thiamine biosynthetic process"/>
    <property type="evidence" value="ECO:0007669"/>
    <property type="project" value="UniProtKB-KW"/>
</dbReference>
<evidence type="ECO:0000313" key="14">
    <source>
        <dbReference type="Proteomes" id="UP000054859"/>
    </source>
</evidence>
<keyword evidence="8 11" id="KW-0067">ATP-binding</keyword>
<evidence type="ECO:0000256" key="1">
    <source>
        <dbReference type="ARBA" id="ARBA00001771"/>
    </source>
</evidence>
<evidence type="ECO:0000313" key="12">
    <source>
        <dbReference type="EMBL" id="KTC64717.1"/>
    </source>
</evidence>
<protein>
    <recommendedName>
        <fullName evidence="11">Hydroxyethylthiazole kinase</fullName>
        <ecNumber evidence="11">2.7.1.50</ecNumber>
    </recommendedName>
    <alternativeName>
        <fullName evidence="11">4-methyl-5-beta-hydroxyethylthiazole kinase</fullName>
        <shortName evidence="11">TH kinase</shortName>
        <shortName evidence="11">Thz kinase</shortName>
    </alternativeName>
</protein>
<dbReference type="AlphaFoldDB" id="A0A0W0R108"/>
<dbReference type="GO" id="GO:0000287">
    <property type="term" value="F:magnesium ion binding"/>
    <property type="evidence" value="ECO:0007669"/>
    <property type="project" value="UniProtKB-UniRule"/>
</dbReference>
<reference evidence="13 15" key="2">
    <citation type="submission" date="2018-12" db="EMBL/GenBank/DDBJ databases">
        <authorList>
            <consortium name="Pathogen Informatics"/>
        </authorList>
    </citation>
    <scope>NUCLEOTIDE SEQUENCE [LARGE SCALE GENOMIC DNA]</scope>
    <source>
        <strain evidence="13 15">NCTC12735</strain>
        <plasmid evidence="15">7</plasmid>
    </source>
</reference>
<dbReference type="NCBIfam" id="NF006830">
    <property type="entry name" value="PRK09355.1"/>
    <property type="match status" value="1"/>
</dbReference>
<dbReference type="GO" id="GO:0004417">
    <property type="term" value="F:hydroxyethylthiazole kinase activity"/>
    <property type="evidence" value="ECO:0007669"/>
    <property type="project" value="UniProtKB-UniRule"/>
</dbReference>
<dbReference type="GO" id="GO:0009229">
    <property type="term" value="P:thiamine diphosphate biosynthetic process"/>
    <property type="evidence" value="ECO:0007669"/>
    <property type="project" value="UniProtKB-UniRule"/>
</dbReference>
<dbReference type="Proteomes" id="UP000054859">
    <property type="component" value="Unassembled WGS sequence"/>
</dbReference>
<dbReference type="UniPathway" id="UPA00060">
    <property type="reaction ID" value="UER00139"/>
</dbReference>
<keyword evidence="7 11" id="KW-0418">Kinase</keyword>
<dbReference type="OrthoDB" id="8909021at2"/>
<feature type="binding site" evidence="11">
    <location>
        <position position="44"/>
    </location>
    <ligand>
        <name>substrate</name>
    </ligand>
</feature>
<keyword evidence="4 11" id="KW-0808">Transferase</keyword>
<evidence type="ECO:0000256" key="8">
    <source>
        <dbReference type="ARBA" id="ARBA00022840"/>
    </source>
</evidence>
<comment type="similarity">
    <text evidence="11">Belongs to the Thz kinase family.</text>
</comment>
<feature type="binding site" evidence="11">
    <location>
        <position position="166"/>
    </location>
    <ligand>
        <name>ATP</name>
        <dbReference type="ChEBI" id="CHEBI:30616"/>
    </ligand>
</feature>
<dbReference type="RefSeq" id="WP_058463067.1">
    <property type="nucleotide sequence ID" value="NZ_CAAAHS010000001.1"/>
</dbReference>
<proteinExistence type="inferred from homology"/>
<dbReference type="InterPro" id="IPR000417">
    <property type="entry name" value="Hyethyz_kinase"/>
</dbReference>
<dbReference type="HAMAP" id="MF_00228">
    <property type="entry name" value="Thz_kinase"/>
    <property type="match status" value="1"/>
</dbReference>
<dbReference type="NCBIfam" id="TIGR00694">
    <property type="entry name" value="thiM"/>
    <property type="match status" value="1"/>
</dbReference>
<dbReference type="EMBL" id="LR134416">
    <property type="protein sequence ID" value="VEH82847.1"/>
    <property type="molecule type" value="Genomic_DNA"/>
</dbReference>
<evidence type="ECO:0000313" key="15">
    <source>
        <dbReference type="Proteomes" id="UP000281170"/>
    </source>
</evidence>
<comment type="catalytic activity">
    <reaction evidence="1 11">
        <text>5-(2-hydroxyethyl)-4-methylthiazole + ATP = 4-methyl-5-(2-phosphooxyethyl)-thiazole + ADP + H(+)</text>
        <dbReference type="Rhea" id="RHEA:24212"/>
        <dbReference type="ChEBI" id="CHEBI:15378"/>
        <dbReference type="ChEBI" id="CHEBI:17957"/>
        <dbReference type="ChEBI" id="CHEBI:30616"/>
        <dbReference type="ChEBI" id="CHEBI:58296"/>
        <dbReference type="ChEBI" id="CHEBI:456216"/>
        <dbReference type="EC" id="2.7.1.50"/>
    </reaction>
</comment>
<keyword evidence="10 11" id="KW-0784">Thiamine biosynthesis</keyword>
<evidence type="ECO:0000256" key="4">
    <source>
        <dbReference type="ARBA" id="ARBA00022679"/>
    </source>
</evidence>